<gene>
    <name evidence="2" type="ORF">CPPEL_08315</name>
</gene>
<dbReference type="Proteomes" id="UP000271426">
    <property type="component" value="Chromosome"/>
</dbReference>
<evidence type="ECO:0000313" key="2">
    <source>
        <dbReference type="EMBL" id="AZA09767.1"/>
    </source>
</evidence>
<organism evidence="2 3">
    <name type="scientific">Corynebacterium pseudopelargi</name>
    <dbReference type="NCBI Taxonomy" id="2080757"/>
    <lineage>
        <taxon>Bacteria</taxon>
        <taxon>Bacillati</taxon>
        <taxon>Actinomycetota</taxon>
        <taxon>Actinomycetes</taxon>
        <taxon>Mycobacteriales</taxon>
        <taxon>Corynebacteriaceae</taxon>
        <taxon>Corynebacterium</taxon>
    </lineage>
</organism>
<dbReference type="EMBL" id="CP033898">
    <property type="protein sequence ID" value="AZA09767.1"/>
    <property type="molecule type" value="Genomic_DNA"/>
</dbReference>
<proteinExistence type="predicted"/>
<accession>A0A3G6IVU6</accession>
<dbReference type="KEGG" id="cpso:CPPEL_08315"/>
<keyword evidence="3" id="KW-1185">Reference proteome</keyword>
<dbReference type="RefSeq" id="WP_123960653.1">
    <property type="nucleotide sequence ID" value="NZ_CP033898.1"/>
</dbReference>
<dbReference type="AlphaFoldDB" id="A0A3G6IVU6"/>
<reference evidence="2 3" key="1">
    <citation type="submission" date="2018-11" db="EMBL/GenBank/DDBJ databases">
        <authorList>
            <person name="Kleinhagauer T."/>
            <person name="Glaeser S.P."/>
            <person name="Spergser J."/>
            <person name="Ruckert C."/>
            <person name="Kaempfer P."/>
            <person name="Busse H.-J."/>
        </authorList>
    </citation>
    <scope>NUCLEOTIDE SEQUENCE [LARGE SCALE GENOMIC DNA]</scope>
    <source>
        <strain evidence="2 3">812CH</strain>
    </source>
</reference>
<sequence length="68" mass="7432">MLKLNRPTKLWVLNADGFGSKTVNATLLSSDNPGPQSRIRGHHVTVPLGPPQTRAFSDASMHLDQPRT</sequence>
<name>A0A3G6IVU6_9CORY</name>
<protein>
    <submittedName>
        <fullName evidence="2">Uncharacterized protein</fullName>
    </submittedName>
</protein>
<evidence type="ECO:0000313" key="3">
    <source>
        <dbReference type="Proteomes" id="UP000271426"/>
    </source>
</evidence>
<evidence type="ECO:0000256" key="1">
    <source>
        <dbReference type="SAM" id="MobiDB-lite"/>
    </source>
</evidence>
<feature type="region of interest" description="Disordered" evidence="1">
    <location>
        <begin position="45"/>
        <end position="68"/>
    </location>
</feature>